<reference evidence="3 4" key="1">
    <citation type="submission" date="2018-04" db="EMBL/GenBank/DDBJ databases">
        <title>Adhaeribacter sp. HMF7616 genome sequencing and assembly.</title>
        <authorList>
            <person name="Kang H."/>
            <person name="Kang J."/>
            <person name="Cha I."/>
            <person name="Kim H."/>
            <person name="Joh K."/>
        </authorList>
    </citation>
    <scope>NUCLEOTIDE SEQUENCE [LARGE SCALE GENOMIC DNA]</scope>
    <source>
        <strain evidence="3 4">HMF7616</strain>
    </source>
</reference>
<protein>
    <recommendedName>
        <fullName evidence="2">ThuA-like domain-containing protein</fullName>
    </recommendedName>
</protein>
<keyword evidence="4" id="KW-1185">Reference proteome</keyword>
<name>A0A369QD63_9BACT</name>
<dbReference type="OrthoDB" id="9816308at2"/>
<evidence type="ECO:0000256" key="1">
    <source>
        <dbReference type="SAM" id="SignalP"/>
    </source>
</evidence>
<dbReference type="Proteomes" id="UP000253919">
    <property type="component" value="Unassembled WGS sequence"/>
</dbReference>
<dbReference type="PANTHER" id="PTHR40469">
    <property type="entry name" value="SECRETED GLYCOSYL HYDROLASE"/>
    <property type="match status" value="1"/>
</dbReference>
<sequence length="253" mass="28997">MNRFKFLLFFFVFQVALASSAWAQKQFKVLLVTTTKGWHHESVHAGVLALQQLGARNFFDVVLWEDPNGFTDKYLEQFKAVVFLNTTGDIFDENQQKVLERFIQGGKGFVGIHSASDTEYEWPWYTKMVGRMFHIHPTIQTAKLKVLDPKFPGLQGFADDKQWTEELYEFGPEKTTGLNYILSVDETTYNPKVDWGRVKGEGMGKLHPLAWYHNYDGGRAFYTALGHLPTNFSEPAFQNHLLAGIFWAATGKK</sequence>
<comment type="caution">
    <text evidence="3">The sequence shown here is derived from an EMBL/GenBank/DDBJ whole genome shotgun (WGS) entry which is preliminary data.</text>
</comment>
<feature type="chain" id="PRO_5016648089" description="ThuA-like domain-containing protein" evidence="1">
    <location>
        <begin position="24"/>
        <end position="253"/>
    </location>
</feature>
<dbReference type="PANTHER" id="PTHR40469:SF2">
    <property type="entry name" value="GALACTOSE-BINDING DOMAIN-LIKE SUPERFAMILY PROTEIN"/>
    <property type="match status" value="1"/>
</dbReference>
<gene>
    <name evidence="3" type="ORF">AHMF7616_00955</name>
</gene>
<accession>A0A369QD63</accession>
<dbReference type="InterPro" id="IPR029062">
    <property type="entry name" value="Class_I_gatase-like"/>
</dbReference>
<evidence type="ECO:0000313" key="4">
    <source>
        <dbReference type="Proteomes" id="UP000253919"/>
    </source>
</evidence>
<feature type="signal peptide" evidence="1">
    <location>
        <begin position="1"/>
        <end position="23"/>
    </location>
</feature>
<dbReference type="AlphaFoldDB" id="A0A369QD63"/>
<feature type="domain" description="ThuA-like" evidence="2">
    <location>
        <begin position="28"/>
        <end position="248"/>
    </location>
</feature>
<dbReference type="Gene3D" id="3.40.50.880">
    <property type="match status" value="1"/>
</dbReference>
<organism evidence="3 4">
    <name type="scientific">Adhaeribacter pallidiroseus</name>
    <dbReference type="NCBI Taxonomy" id="2072847"/>
    <lineage>
        <taxon>Bacteria</taxon>
        <taxon>Pseudomonadati</taxon>
        <taxon>Bacteroidota</taxon>
        <taxon>Cytophagia</taxon>
        <taxon>Cytophagales</taxon>
        <taxon>Hymenobacteraceae</taxon>
        <taxon>Adhaeribacter</taxon>
    </lineage>
</organism>
<keyword evidence="1" id="KW-0732">Signal</keyword>
<evidence type="ECO:0000313" key="3">
    <source>
        <dbReference type="EMBL" id="RDC62362.1"/>
    </source>
</evidence>
<dbReference type="EMBL" id="QASA01000001">
    <property type="protein sequence ID" value="RDC62362.1"/>
    <property type="molecule type" value="Genomic_DNA"/>
</dbReference>
<evidence type="ECO:0000259" key="2">
    <source>
        <dbReference type="Pfam" id="PF06283"/>
    </source>
</evidence>
<dbReference type="SUPFAM" id="SSF52317">
    <property type="entry name" value="Class I glutamine amidotransferase-like"/>
    <property type="match status" value="1"/>
</dbReference>
<dbReference type="RefSeq" id="WP_115375463.1">
    <property type="nucleotide sequence ID" value="NZ_QASA01000001.1"/>
</dbReference>
<dbReference type="InterPro" id="IPR029010">
    <property type="entry name" value="ThuA-like"/>
</dbReference>
<dbReference type="Pfam" id="PF06283">
    <property type="entry name" value="ThuA"/>
    <property type="match status" value="1"/>
</dbReference>
<proteinExistence type="predicted"/>